<proteinExistence type="predicted"/>
<evidence type="ECO:0000256" key="2">
    <source>
        <dbReference type="ARBA" id="ARBA00022475"/>
    </source>
</evidence>
<feature type="transmembrane region" description="Helical" evidence="6">
    <location>
        <begin position="12"/>
        <end position="32"/>
    </location>
</feature>
<evidence type="ECO:0000259" key="7">
    <source>
        <dbReference type="Pfam" id="PF06271"/>
    </source>
</evidence>
<dbReference type="KEGG" id="bsan:CHH28_06995"/>
<accession>A0A222FJM7</accession>
<feature type="transmembrane region" description="Helical" evidence="6">
    <location>
        <begin position="94"/>
        <end position="112"/>
    </location>
</feature>
<evidence type="ECO:0000256" key="1">
    <source>
        <dbReference type="ARBA" id="ARBA00004651"/>
    </source>
</evidence>
<protein>
    <recommendedName>
        <fullName evidence="7">RDD domain-containing protein</fullName>
    </recommendedName>
</protein>
<evidence type="ECO:0000256" key="3">
    <source>
        <dbReference type="ARBA" id="ARBA00022692"/>
    </source>
</evidence>
<dbReference type="OrthoDB" id="9793824at2"/>
<organism evidence="8 9">
    <name type="scientific">Bacterioplanes sanyensis</name>
    <dbReference type="NCBI Taxonomy" id="1249553"/>
    <lineage>
        <taxon>Bacteria</taxon>
        <taxon>Pseudomonadati</taxon>
        <taxon>Pseudomonadota</taxon>
        <taxon>Gammaproteobacteria</taxon>
        <taxon>Oceanospirillales</taxon>
        <taxon>Oceanospirillaceae</taxon>
        <taxon>Bacterioplanes</taxon>
    </lineage>
</organism>
<evidence type="ECO:0000313" key="9">
    <source>
        <dbReference type="Proteomes" id="UP000202440"/>
    </source>
</evidence>
<dbReference type="EMBL" id="CP022530">
    <property type="protein sequence ID" value="ASP38433.1"/>
    <property type="molecule type" value="Genomic_DNA"/>
</dbReference>
<keyword evidence="5 6" id="KW-0472">Membrane</keyword>
<gene>
    <name evidence="8" type="ORF">CHH28_06995</name>
</gene>
<dbReference type="Proteomes" id="UP000202440">
    <property type="component" value="Chromosome"/>
</dbReference>
<keyword evidence="2" id="KW-1003">Cell membrane</keyword>
<reference evidence="8 9" key="1">
    <citation type="submission" date="2017-07" db="EMBL/GenBank/DDBJ databases">
        <title>Annotated genome sequence of Bacterioplanes sanyensis isolated from Red Sea.</title>
        <authorList>
            <person name="Rehman Z.U."/>
        </authorList>
    </citation>
    <scope>NUCLEOTIDE SEQUENCE [LARGE SCALE GENOMIC DNA]</scope>
    <source>
        <strain evidence="8 9">NV9</strain>
    </source>
</reference>
<keyword evidence="9" id="KW-1185">Reference proteome</keyword>
<evidence type="ECO:0000313" key="8">
    <source>
        <dbReference type="EMBL" id="ASP38433.1"/>
    </source>
</evidence>
<dbReference type="Pfam" id="PF06271">
    <property type="entry name" value="RDD"/>
    <property type="match status" value="1"/>
</dbReference>
<dbReference type="InterPro" id="IPR051791">
    <property type="entry name" value="Pra-immunoreactive"/>
</dbReference>
<comment type="subcellular location">
    <subcellularLocation>
        <location evidence="1">Cell membrane</location>
        <topology evidence="1">Multi-pass membrane protein</topology>
    </subcellularLocation>
</comment>
<dbReference type="InterPro" id="IPR010432">
    <property type="entry name" value="RDD"/>
</dbReference>
<feature type="transmembrane region" description="Helical" evidence="6">
    <location>
        <begin position="44"/>
        <end position="62"/>
    </location>
</feature>
<keyword evidence="4 6" id="KW-1133">Transmembrane helix</keyword>
<name>A0A222FJM7_9GAMM</name>
<sequence>MHKDDAAALRIPAILIDLSVILGVVGTVQRFLVEFGWLEQHPPIEWLMFAVIPIAFFVYWALNINIGKRLFKLAIVDADTLRPATVPQLFKRSLLFCFLISFNILLVIPIFLSKKNQGFHDRLANTVVVRKEKVAG</sequence>
<feature type="domain" description="RDD" evidence="7">
    <location>
        <begin position="10"/>
        <end position="125"/>
    </location>
</feature>
<keyword evidence="3 6" id="KW-0812">Transmembrane</keyword>
<dbReference type="PANTHER" id="PTHR36115">
    <property type="entry name" value="PROLINE-RICH ANTIGEN HOMOLOG-RELATED"/>
    <property type="match status" value="1"/>
</dbReference>
<dbReference type="RefSeq" id="WP_094059627.1">
    <property type="nucleotide sequence ID" value="NZ_CP022530.1"/>
</dbReference>
<evidence type="ECO:0000256" key="5">
    <source>
        <dbReference type="ARBA" id="ARBA00023136"/>
    </source>
</evidence>
<dbReference type="AlphaFoldDB" id="A0A222FJM7"/>
<evidence type="ECO:0000256" key="6">
    <source>
        <dbReference type="SAM" id="Phobius"/>
    </source>
</evidence>
<dbReference type="GO" id="GO:0005886">
    <property type="term" value="C:plasma membrane"/>
    <property type="evidence" value="ECO:0007669"/>
    <property type="project" value="UniProtKB-SubCell"/>
</dbReference>
<evidence type="ECO:0000256" key="4">
    <source>
        <dbReference type="ARBA" id="ARBA00022989"/>
    </source>
</evidence>